<dbReference type="Proteomes" id="UP001217838">
    <property type="component" value="Unassembled WGS sequence"/>
</dbReference>
<proteinExistence type="predicted"/>
<organism evidence="3 4">
    <name type="scientific">Nannocystis radixulma</name>
    <dbReference type="NCBI Taxonomy" id="2995305"/>
    <lineage>
        <taxon>Bacteria</taxon>
        <taxon>Pseudomonadati</taxon>
        <taxon>Myxococcota</taxon>
        <taxon>Polyangia</taxon>
        <taxon>Nannocystales</taxon>
        <taxon>Nannocystaceae</taxon>
        <taxon>Nannocystis</taxon>
    </lineage>
</organism>
<gene>
    <name evidence="3" type="ORF">POL58_33545</name>
</gene>
<dbReference type="EMBL" id="JAQNDN010000019">
    <property type="protein sequence ID" value="MDC0672725.1"/>
    <property type="molecule type" value="Genomic_DNA"/>
</dbReference>
<feature type="chain" id="PRO_5046232924" description="Myxococcus cysteine-rich repeat-containing protein" evidence="2">
    <location>
        <begin position="22"/>
        <end position="501"/>
    </location>
</feature>
<feature type="signal peptide" evidence="2">
    <location>
        <begin position="1"/>
        <end position="21"/>
    </location>
</feature>
<evidence type="ECO:0000313" key="4">
    <source>
        <dbReference type="Proteomes" id="UP001217838"/>
    </source>
</evidence>
<evidence type="ECO:0008006" key="5">
    <source>
        <dbReference type="Google" id="ProtNLM"/>
    </source>
</evidence>
<evidence type="ECO:0000256" key="2">
    <source>
        <dbReference type="SAM" id="SignalP"/>
    </source>
</evidence>
<sequence length="501" mass="51165">MQRRRTVLSLLLAGACGDSSAGTSQSASDSDSSVGTSTTTGDAATGSTEEVPTTGSEGSHSASESETGGATATATATETATTDDTTAGVSETGTTEMTSGGCVDECMDGALQCAGADAVQACEVGEAGCLVWGAPDECAAGSTCEDGECVAGCSDACTLGDTQCMADGVADCVDDPMSGCTVWSEAVACDAGEACVEGTCAGPAIDCTDDCVWTKQAVNANIDLYGVWGSSAESVWTVGKAGSALYYNGNTWKAVDTGILTRLDCVDGSAADDVYAISSDGKIIRWDGSEWTFLSNLFPDLGKAGCLSVIGPGDLLAITYGTGSYDVDLWRVQDGVKTLIWEWSDEVLPPIGVKEVSVSFRAFSPTSALATSGHVWRWDGVKSTDLQSPNHSYGLWAPAPDLLYAAARNVGLGGRWDGQMWKVVNPALDGYLHMFTGSSTARIFGVGEQKADSSAAIVAFDGIGWSPAAVPADANSLFAAWTAPTGEVFAVGKGGTILIGK</sequence>
<dbReference type="PROSITE" id="PS51257">
    <property type="entry name" value="PROKAR_LIPOPROTEIN"/>
    <property type="match status" value="1"/>
</dbReference>
<feature type="compositionally biased region" description="Low complexity" evidence="1">
    <location>
        <begin position="17"/>
        <end position="96"/>
    </location>
</feature>
<accession>A0ABT5BF03</accession>
<name>A0ABT5BF03_9BACT</name>
<feature type="region of interest" description="Disordered" evidence="1">
    <location>
        <begin position="14"/>
        <end position="96"/>
    </location>
</feature>
<comment type="caution">
    <text evidence="3">The sequence shown here is derived from an EMBL/GenBank/DDBJ whole genome shotgun (WGS) entry which is preliminary data.</text>
</comment>
<evidence type="ECO:0000313" key="3">
    <source>
        <dbReference type="EMBL" id="MDC0672725.1"/>
    </source>
</evidence>
<reference evidence="3 4" key="1">
    <citation type="submission" date="2022-11" db="EMBL/GenBank/DDBJ databases">
        <title>Minimal conservation of predation-associated metabolite biosynthetic gene clusters underscores biosynthetic potential of Myxococcota including descriptions for ten novel species: Archangium lansinium sp. nov., Myxococcus landrumus sp. nov., Nannocystis bai.</title>
        <authorList>
            <person name="Ahearne A."/>
            <person name="Stevens C."/>
            <person name="Dowd S."/>
        </authorList>
    </citation>
    <scope>NUCLEOTIDE SEQUENCE [LARGE SCALE GENOMIC DNA]</scope>
    <source>
        <strain evidence="3 4">NCELM</strain>
    </source>
</reference>
<evidence type="ECO:0000256" key="1">
    <source>
        <dbReference type="SAM" id="MobiDB-lite"/>
    </source>
</evidence>
<protein>
    <recommendedName>
        <fullName evidence="5">Myxococcus cysteine-rich repeat-containing protein</fullName>
    </recommendedName>
</protein>
<keyword evidence="4" id="KW-1185">Reference proteome</keyword>
<keyword evidence="2" id="KW-0732">Signal</keyword>
<dbReference type="RefSeq" id="WP_272004719.1">
    <property type="nucleotide sequence ID" value="NZ_JAQNDN010000019.1"/>
</dbReference>